<keyword evidence="2" id="KW-1185">Reference proteome</keyword>
<proteinExistence type="predicted"/>
<evidence type="ECO:0000313" key="2">
    <source>
        <dbReference type="Proteomes" id="UP000659388"/>
    </source>
</evidence>
<sequence>MNNIIRYSLVILLLMGPVFSFSFTEIADCDNFKVEVEVEKKSVEFKVSSTAGKISYFIYDKNSKPVSEGKSKIQNLSVGDYKYFIYSDKGCWKRGEFKIK</sequence>
<reference evidence="1" key="1">
    <citation type="submission" date="2021-01" db="EMBL/GenBank/DDBJ databases">
        <title>Fulvivirga kasyanovii gen. nov., sp nov., a novel member of the phylum Bacteroidetes isolated from seawater in a mussel farm.</title>
        <authorList>
            <person name="Zhao L.-H."/>
            <person name="Wang Z.-J."/>
        </authorList>
    </citation>
    <scope>NUCLEOTIDE SEQUENCE</scope>
    <source>
        <strain evidence="1">2943</strain>
    </source>
</reference>
<name>A0A937K369_9BACT</name>
<dbReference type="EMBL" id="JAESIY010000015">
    <property type="protein sequence ID" value="MBL3658647.1"/>
    <property type="molecule type" value="Genomic_DNA"/>
</dbReference>
<gene>
    <name evidence="1" type="ORF">JL102_21025</name>
</gene>
<evidence type="ECO:0000313" key="1">
    <source>
        <dbReference type="EMBL" id="MBL3658647.1"/>
    </source>
</evidence>
<comment type="caution">
    <text evidence="1">The sequence shown here is derived from an EMBL/GenBank/DDBJ whole genome shotgun (WGS) entry which is preliminary data.</text>
</comment>
<accession>A0A937K369</accession>
<organism evidence="1 2">
    <name type="scientific">Fulvivirga sediminis</name>
    <dbReference type="NCBI Taxonomy" id="2803949"/>
    <lineage>
        <taxon>Bacteria</taxon>
        <taxon>Pseudomonadati</taxon>
        <taxon>Bacteroidota</taxon>
        <taxon>Cytophagia</taxon>
        <taxon>Cytophagales</taxon>
        <taxon>Fulvivirgaceae</taxon>
        <taxon>Fulvivirga</taxon>
    </lineage>
</organism>
<dbReference type="Proteomes" id="UP000659388">
    <property type="component" value="Unassembled WGS sequence"/>
</dbReference>
<dbReference type="RefSeq" id="WP_202246443.1">
    <property type="nucleotide sequence ID" value="NZ_JAESIY010000015.1"/>
</dbReference>
<dbReference type="AlphaFoldDB" id="A0A937K369"/>
<protein>
    <submittedName>
        <fullName evidence="1">Uncharacterized protein</fullName>
    </submittedName>
</protein>